<comment type="caution">
    <text evidence="6">The sequence shown here is derived from an EMBL/GenBank/DDBJ whole genome shotgun (WGS) entry which is preliminary data.</text>
</comment>
<evidence type="ECO:0000256" key="1">
    <source>
        <dbReference type="ARBA" id="ARBA00004117"/>
    </source>
</evidence>
<dbReference type="Proteomes" id="UP001596391">
    <property type="component" value="Unassembled WGS sequence"/>
</dbReference>
<dbReference type="Pfam" id="PF02049">
    <property type="entry name" value="FliE"/>
    <property type="match status" value="1"/>
</dbReference>
<evidence type="ECO:0000256" key="4">
    <source>
        <dbReference type="HAMAP-Rule" id="MF_00724"/>
    </source>
</evidence>
<evidence type="ECO:0000256" key="3">
    <source>
        <dbReference type="ARBA" id="ARBA00023143"/>
    </source>
</evidence>
<dbReference type="RefSeq" id="WP_263372218.1">
    <property type="nucleotide sequence ID" value="NZ_JAGSYD010000004.1"/>
</dbReference>
<protein>
    <recommendedName>
        <fullName evidence="4 5">Flagellar hook-basal body complex protein FliE</fullName>
    </recommendedName>
</protein>
<dbReference type="HAMAP" id="MF_00724">
    <property type="entry name" value="FliE"/>
    <property type="match status" value="1"/>
</dbReference>
<keyword evidence="6" id="KW-0282">Flagellum</keyword>
<evidence type="ECO:0000256" key="2">
    <source>
        <dbReference type="ARBA" id="ARBA00009272"/>
    </source>
</evidence>
<proteinExistence type="inferred from homology"/>
<accession>A0ABW1Z5L0</accession>
<comment type="subcellular location">
    <subcellularLocation>
        <location evidence="1 4">Bacterial flagellum basal body</location>
    </subcellularLocation>
</comment>
<gene>
    <name evidence="4 6" type="primary">fliE</name>
    <name evidence="6" type="ORF">ACFQBQ_01470</name>
</gene>
<keyword evidence="3 4" id="KW-0975">Bacterial flagellum</keyword>
<dbReference type="EMBL" id="JBHSWI010000001">
    <property type="protein sequence ID" value="MFC6644280.1"/>
    <property type="molecule type" value="Genomic_DNA"/>
</dbReference>
<keyword evidence="7" id="KW-1185">Reference proteome</keyword>
<organism evidence="6 7">
    <name type="scientific">Granulicella cerasi</name>
    <dbReference type="NCBI Taxonomy" id="741063"/>
    <lineage>
        <taxon>Bacteria</taxon>
        <taxon>Pseudomonadati</taxon>
        <taxon>Acidobacteriota</taxon>
        <taxon>Terriglobia</taxon>
        <taxon>Terriglobales</taxon>
        <taxon>Acidobacteriaceae</taxon>
        <taxon>Granulicella</taxon>
    </lineage>
</organism>
<keyword evidence="6" id="KW-0966">Cell projection</keyword>
<comment type="similarity">
    <text evidence="2 4">Belongs to the FliE family.</text>
</comment>
<name>A0ABW1Z5L0_9BACT</name>
<reference evidence="7" key="1">
    <citation type="journal article" date="2019" name="Int. J. Syst. Evol. Microbiol.">
        <title>The Global Catalogue of Microorganisms (GCM) 10K type strain sequencing project: providing services to taxonomists for standard genome sequencing and annotation.</title>
        <authorList>
            <consortium name="The Broad Institute Genomics Platform"/>
            <consortium name="The Broad Institute Genome Sequencing Center for Infectious Disease"/>
            <person name="Wu L."/>
            <person name="Ma J."/>
        </authorList>
    </citation>
    <scope>NUCLEOTIDE SEQUENCE [LARGE SCALE GENOMIC DNA]</scope>
    <source>
        <strain evidence="7">CGMCC 1.16026</strain>
    </source>
</reference>
<dbReference type="PANTHER" id="PTHR34653:SF1">
    <property type="entry name" value="FLAGELLAR HOOK-BASAL BODY COMPLEX PROTEIN FLIE"/>
    <property type="match status" value="1"/>
</dbReference>
<dbReference type="NCBIfam" id="TIGR00205">
    <property type="entry name" value="fliE"/>
    <property type="match status" value="1"/>
</dbReference>
<evidence type="ECO:0000313" key="7">
    <source>
        <dbReference type="Proteomes" id="UP001596391"/>
    </source>
</evidence>
<keyword evidence="6" id="KW-0969">Cilium</keyword>
<dbReference type="PANTHER" id="PTHR34653">
    <property type="match status" value="1"/>
</dbReference>
<sequence length="103" mass="11051">MIDGTMSHLLQHAMQSEQVQTAQSAVSPSGATAFAGVMHSMMQESAVLEQKAKDAVMGVMQGNGVELHDAMIATQKADMSFELALQVRNKAVAAYQTMMGMQF</sequence>
<evidence type="ECO:0000313" key="6">
    <source>
        <dbReference type="EMBL" id="MFC6644280.1"/>
    </source>
</evidence>
<evidence type="ECO:0000256" key="5">
    <source>
        <dbReference type="NCBIfam" id="TIGR00205"/>
    </source>
</evidence>
<dbReference type="PRINTS" id="PR01006">
    <property type="entry name" value="FLGHOOKFLIE"/>
</dbReference>
<dbReference type="InterPro" id="IPR001624">
    <property type="entry name" value="FliE"/>
</dbReference>